<dbReference type="EMBL" id="GGFJ01012748">
    <property type="protein sequence ID" value="MBW61889.1"/>
    <property type="molecule type" value="Transcribed_RNA"/>
</dbReference>
<evidence type="ECO:0000256" key="1">
    <source>
        <dbReference type="SAM" id="SignalP"/>
    </source>
</evidence>
<reference evidence="2" key="1">
    <citation type="submission" date="2018-01" db="EMBL/GenBank/DDBJ databases">
        <title>An insight into the sialome of Amazonian anophelines.</title>
        <authorList>
            <person name="Ribeiro J.M."/>
            <person name="Scarpassa V."/>
            <person name="Calvo E."/>
        </authorList>
    </citation>
    <scope>NUCLEOTIDE SEQUENCE</scope>
    <source>
        <tissue evidence="2">Salivary glands</tissue>
    </source>
</reference>
<accession>A0A2M4C9G0</accession>
<proteinExistence type="predicted"/>
<sequence length="95" mass="11429">MVNQLLLLLLFQISLHFIDLIHSLFRSPLALSSFLCRLWYRHSRRTQCSFYSLVRSSFLLHSFRSPSFCLLKLIHIQHNAPKSYNIHVWFHFILL</sequence>
<protein>
    <submittedName>
        <fullName evidence="2">Putative secreted protein</fullName>
    </submittedName>
</protein>
<name>A0A2M4C9G0_9DIPT</name>
<feature type="chain" id="PRO_5014636821" evidence="1">
    <location>
        <begin position="24"/>
        <end position="95"/>
    </location>
</feature>
<evidence type="ECO:0000313" key="2">
    <source>
        <dbReference type="EMBL" id="MBW61889.1"/>
    </source>
</evidence>
<dbReference type="AlphaFoldDB" id="A0A2M4C9G0"/>
<keyword evidence="1" id="KW-0732">Signal</keyword>
<feature type="signal peptide" evidence="1">
    <location>
        <begin position="1"/>
        <end position="23"/>
    </location>
</feature>
<organism evidence="2">
    <name type="scientific">Anopheles marajoara</name>
    <dbReference type="NCBI Taxonomy" id="58244"/>
    <lineage>
        <taxon>Eukaryota</taxon>
        <taxon>Metazoa</taxon>
        <taxon>Ecdysozoa</taxon>
        <taxon>Arthropoda</taxon>
        <taxon>Hexapoda</taxon>
        <taxon>Insecta</taxon>
        <taxon>Pterygota</taxon>
        <taxon>Neoptera</taxon>
        <taxon>Endopterygota</taxon>
        <taxon>Diptera</taxon>
        <taxon>Nematocera</taxon>
        <taxon>Culicoidea</taxon>
        <taxon>Culicidae</taxon>
        <taxon>Anophelinae</taxon>
        <taxon>Anopheles</taxon>
    </lineage>
</organism>